<organism evidence="6 7">
    <name type="scientific">Cohnella candidum</name>
    <dbReference type="NCBI Taxonomy" id="2674991"/>
    <lineage>
        <taxon>Bacteria</taxon>
        <taxon>Bacillati</taxon>
        <taxon>Bacillota</taxon>
        <taxon>Bacilli</taxon>
        <taxon>Bacillales</taxon>
        <taxon>Paenibacillaceae</taxon>
        <taxon>Cohnella</taxon>
    </lineage>
</organism>
<dbReference type="Pfam" id="PF01074">
    <property type="entry name" value="Glyco_hydro_38N"/>
    <property type="match status" value="1"/>
</dbReference>
<sequence length="891" mass="99458">MPYEKHHVRLIELMDRLLDVLERNPGFRSFHLDGQTIVLDDYLEVRPERRDQVMRYVAEGRLSTGPWYILQDEFLTSGEANLRNLLIGHRDAARYGAVTKIGYFPDSFGNIGQAPQILKQAGMATAVFGRGVKPTGFNNAVAESAHYESPYSEMVWRSPDGSEVLGILFANWYHNGMEIPTDPEQAAAYWRTKLADVERYASTRHLLFMNGCDHQPVQLDVPLALETAAKLYPELTFIHSNFADYAEAVASSVPEDLTVVQGELRSQRTDGWGTLVNTASARVYIKQENDRIQTLLENVAEPLATFAAMAGTSYPHHLFVHAWKILMQNHPHDSICGCSVDEVHREMMTRFAKSRHLAEALATQSAEAIAARADTSAFSDYAGARPFVAFNTSGWMRNGTIEIELEIARAPLGEDFAAVRAGLAAISAVGRVIDPSGNPVVSRTEDLGVRFGYELPDDRFRQPYWARVIRIVMQADHVPALGYGAYAWIPTDEAEAEPQGSLFIDGRTMENDRLRVTVADDGTLTLTDKENGRTYGGLCEYENVGDIGNEYMFKQPEGEVPLTTKGLPAQIRAAEDLPFRATLEFRHEWEIPGSADALLEEEREAMVPFPVRKAQRSAERVPFVVTTRVTLEKGSETVQVSVSFDNTARDHRLRVLVPTGIETDRHYADSIFEIPERPNVPAPEWTNPSYCHHQQSFAGVDNEEEGFLVANRGLNEYEVLRDGRNTIAVTLLRAVGELGDWGVFPTPEAQCPGRHTAEFALIPYRGAKARSGAAARASQYKVPWTVRQTDVHEGKLPSRHAFLAWEGDSLALTAVKVNENTGDLMFRWYNMSRSESRLTAVLQAVTGEGEWYESNVLEEVLSERQPGAAGIGRIEREVRPSEIVTLGFRTK</sequence>
<keyword evidence="3" id="KW-0378">Hydrolase</keyword>
<dbReference type="SUPFAM" id="SSF88688">
    <property type="entry name" value="Families 57/38 glycoside transferase middle domain"/>
    <property type="match status" value="1"/>
</dbReference>
<dbReference type="Gene3D" id="3.20.110.10">
    <property type="entry name" value="Glycoside hydrolase 38, N terminal domain"/>
    <property type="match status" value="1"/>
</dbReference>
<dbReference type="Proteomes" id="UP000269097">
    <property type="component" value="Chromosome"/>
</dbReference>
<dbReference type="KEGG" id="coh:EAV92_07045"/>
<evidence type="ECO:0000256" key="2">
    <source>
        <dbReference type="ARBA" id="ARBA00022723"/>
    </source>
</evidence>
<dbReference type="SMART" id="SM00872">
    <property type="entry name" value="Alpha-mann_mid"/>
    <property type="match status" value="1"/>
</dbReference>
<dbReference type="Pfam" id="PF17677">
    <property type="entry name" value="Glyco_hydro38C2"/>
    <property type="match status" value="1"/>
</dbReference>
<dbReference type="EMBL" id="CP033433">
    <property type="protein sequence ID" value="AYQ75535.1"/>
    <property type="molecule type" value="Genomic_DNA"/>
</dbReference>
<dbReference type="GO" id="GO:0046872">
    <property type="term" value="F:metal ion binding"/>
    <property type="evidence" value="ECO:0007669"/>
    <property type="project" value="UniProtKB-KW"/>
</dbReference>
<evidence type="ECO:0000256" key="1">
    <source>
        <dbReference type="ARBA" id="ARBA00009792"/>
    </source>
</evidence>
<dbReference type="Gene3D" id="2.60.40.2210">
    <property type="match status" value="1"/>
</dbReference>
<reference evidence="6 7" key="1">
    <citation type="submission" date="2018-10" db="EMBL/GenBank/DDBJ databases">
        <title>Genome Sequence of Cohnella sp.</title>
        <authorList>
            <person name="Srinivasan S."/>
            <person name="Kim M.K."/>
        </authorList>
    </citation>
    <scope>NUCLEOTIDE SEQUENCE [LARGE SCALE GENOMIC DNA]</scope>
    <source>
        <strain evidence="6 7">18JY8-7</strain>
    </source>
</reference>
<evidence type="ECO:0000256" key="3">
    <source>
        <dbReference type="ARBA" id="ARBA00022801"/>
    </source>
</evidence>
<dbReference type="InterPro" id="IPR028995">
    <property type="entry name" value="Glyco_hydro_57/38_cen_sf"/>
</dbReference>
<comment type="similarity">
    <text evidence="1">Belongs to the glycosyl hydrolase 38 family.</text>
</comment>
<evidence type="ECO:0000313" key="7">
    <source>
        <dbReference type="Proteomes" id="UP000269097"/>
    </source>
</evidence>
<keyword evidence="7" id="KW-1185">Reference proteome</keyword>
<dbReference type="InterPro" id="IPR011013">
    <property type="entry name" value="Gal_mutarotase_sf_dom"/>
</dbReference>
<dbReference type="GO" id="GO:0006013">
    <property type="term" value="P:mannose metabolic process"/>
    <property type="evidence" value="ECO:0007669"/>
    <property type="project" value="InterPro"/>
</dbReference>
<dbReference type="Pfam" id="PF18438">
    <property type="entry name" value="Glyco_hydro_38"/>
    <property type="match status" value="1"/>
</dbReference>
<dbReference type="PANTHER" id="PTHR46017">
    <property type="entry name" value="ALPHA-MANNOSIDASE 2C1"/>
    <property type="match status" value="1"/>
</dbReference>
<dbReference type="GO" id="GO:0030246">
    <property type="term" value="F:carbohydrate binding"/>
    <property type="evidence" value="ECO:0007669"/>
    <property type="project" value="InterPro"/>
</dbReference>
<name>A0A3G3K4S3_9BACL</name>
<dbReference type="Pfam" id="PF09261">
    <property type="entry name" value="Alpha-mann_mid"/>
    <property type="match status" value="1"/>
</dbReference>
<proteinExistence type="inferred from homology"/>
<dbReference type="Gene3D" id="1.20.1270.50">
    <property type="entry name" value="Glycoside hydrolase family 38, central domain"/>
    <property type="match status" value="1"/>
</dbReference>
<dbReference type="InterPro" id="IPR000602">
    <property type="entry name" value="Glyco_hydro_38_N"/>
</dbReference>
<dbReference type="InterPro" id="IPR011682">
    <property type="entry name" value="Glyco_hydro_38_C"/>
</dbReference>
<dbReference type="InterPro" id="IPR027291">
    <property type="entry name" value="Glyco_hydro_38_N_sf"/>
</dbReference>
<dbReference type="InterPro" id="IPR037094">
    <property type="entry name" value="Glyco_hydro_38_cen_sf"/>
</dbReference>
<dbReference type="InterPro" id="IPR015341">
    <property type="entry name" value="Glyco_hydro_38_cen"/>
</dbReference>
<keyword evidence="4" id="KW-0326">Glycosidase</keyword>
<accession>A0A3G3K4S3</accession>
<dbReference type="Pfam" id="PF07748">
    <property type="entry name" value="Glyco_hydro_38C"/>
    <property type="match status" value="1"/>
</dbReference>
<dbReference type="GO" id="GO:0009313">
    <property type="term" value="P:oligosaccharide catabolic process"/>
    <property type="evidence" value="ECO:0007669"/>
    <property type="project" value="TreeGrafter"/>
</dbReference>
<dbReference type="AlphaFoldDB" id="A0A3G3K4S3"/>
<evidence type="ECO:0000256" key="4">
    <source>
        <dbReference type="ARBA" id="ARBA00023295"/>
    </source>
</evidence>
<gene>
    <name evidence="6" type="ORF">EAV92_07045</name>
</gene>
<dbReference type="Gene3D" id="2.60.40.2220">
    <property type="match status" value="1"/>
</dbReference>
<dbReference type="InterPro" id="IPR011330">
    <property type="entry name" value="Glyco_hydro/deAcase_b/a-brl"/>
</dbReference>
<evidence type="ECO:0000259" key="5">
    <source>
        <dbReference type="SMART" id="SM00872"/>
    </source>
</evidence>
<feature type="domain" description="Glycoside hydrolase family 38 central" evidence="5">
    <location>
        <begin position="278"/>
        <end position="351"/>
    </location>
</feature>
<dbReference type="InterPro" id="IPR041147">
    <property type="entry name" value="GH38_C"/>
</dbReference>
<dbReference type="CDD" id="cd10814">
    <property type="entry name" value="GH38N_AMII_SpGH38_like"/>
    <property type="match status" value="1"/>
</dbReference>
<protein>
    <submittedName>
        <fullName evidence="6">Alpha-mannosidase</fullName>
    </submittedName>
</protein>
<dbReference type="InterPro" id="IPR041509">
    <property type="entry name" value="GH38_beta-1"/>
</dbReference>
<dbReference type="SUPFAM" id="SSF88713">
    <property type="entry name" value="Glycoside hydrolase/deacetylase"/>
    <property type="match status" value="1"/>
</dbReference>
<dbReference type="GO" id="GO:0004559">
    <property type="term" value="F:alpha-mannosidase activity"/>
    <property type="evidence" value="ECO:0007669"/>
    <property type="project" value="InterPro"/>
</dbReference>
<dbReference type="SUPFAM" id="SSF74650">
    <property type="entry name" value="Galactose mutarotase-like"/>
    <property type="match status" value="1"/>
</dbReference>
<dbReference type="PANTHER" id="PTHR46017:SF2">
    <property type="entry name" value="MANNOSYLGLYCERATE HYDROLASE"/>
    <property type="match status" value="1"/>
</dbReference>
<keyword evidence="2" id="KW-0479">Metal-binding</keyword>
<evidence type="ECO:0000313" key="6">
    <source>
        <dbReference type="EMBL" id="AYQ75535.1"/>
    </source>
</evidence>
<dbReference type="Gene3D" id="2.70.98.30">
    <property type="entry name" value="Golgi alpha-mannosidase II, domain 4"/>
    <property type="match status" value="1"/>
</dbReference>